<dbReference type="NCBIfam" id="NF010557">
    <property type="entry name" value="PRK13952.1"/>
    <property type="match status" value="1"/>
</dbReference>
<reference evidence="11 12" key="1">
    <citation type="submission" date="2019-11" db="EMBL/GenBank/DDBJ databases">
        <title>Draft genome sequence of Paludibacterium sp. dN18-1.</title>
        <authorList>
            <person name="Im W.-T."/>
        </authorList>
    </citation>
    <scope>NUCLEOTIDE SEQUENCE [LARGE SCALE GENOMIC DNA]</scope>
    <source>
        <strain evidence="12">dN 18-1</strain>
    </source>
</reference>
<evidence type="ECO:0000256" key="9">
    <source>
        <dbReference type="ARBA" id="ARBA00023303"/>
    </source>
</evidence>
<evidence type="ECO:0000256" key="2">
    <source>
        <dbReference type="ARBA" id="ARBA00007254"/>
    </source>
</evidence>
<dbReference type="GO" id="GO:0008381">
    <property type="term" value="F:mechanosensitive monoatomic ion channel activity"/>
    <property type="evidence" value="ECO:0007669"/>
    <property type="project" value="UniProtKB-UniRule"/>
</dbReference>
<keyword evidence="9 10" id="KW-0407">Ion channel</keyword>
<feature type="transmembrane region" description="Helical" evidence="10">
    <location>
        <begin position="87"/>
        <end position="108"/>
    </location>
</feature>
<dbReference type="NCBIfam" id="NF001843">
    <property type="entry name" value="PRK00567.1-4"/>
    <property type="match status" value="1"/>
</dbReference>
<comment type="subcellular location">
    <subcellularLocation>
        <location evidence="10">Cell inner membrane</location>
        <topology evidence="10">Multi-pass membrane protein</topology>
    </subcellularLocation>
    <subcellularLocation>
        <location evidence="1">Cell membrane</location>
        <topology evidence="1">Multi-pass membrane protein</topology>
    </subcellularLocation>
</comment>
<keyword evidence="5 10" id="KW-0812">Transmembrane</keyword>
<evidence type="ECO:0000256" key="8">
    <source>
        <dbReference type="ARBA" id="ARBA00023136"/>
    </source>
</evidence>
<dbReference type="InterPro" id="IPR037673">
    <property type="entry name" value="MSC/AndL"/>
</dbReference>
<accession>A0A844G8E7</accession>
<keyword evidence="8 10" id="KW-0472">Membrane</keyword>
<dbReference type="HAMAP" id="MF_00115">
    <property type="entry name" value="MscL"/>
    <property type="match status" value="1"/>
</dbReference>
<dbReference type="Gene3D" id="1.10.1200.120">
    <property type="entry name" value="Large-conductance mechanosensitive channel, MscL, domain 1"/>
    <property type="match status" value="1"/>
</dbReference>
<evidence type="ECO:0000256" key="6">
    <source>
        <dbReference type="ARBA" id="ARBA00022989"/>
    </source>
</evidence>
<protein>
    <recommendedName>
        <fullName evidence="10">Large-conductance mechanosensitive channel</fullName>
    </recommendedName>
</protein>
<feature type="transmembrane region" description="Helical" evidence="10">
    <location>
        <begin position="12"/>
        <end position="33"/>
    </location>
</feature>
<dbReference type="PANTHER" id="PTHR30266">
    <property type="entry name" value="MECHANOSENSITIVE CHANNEL MSCL"/>
    <property type="match status" value="1"/>
</dbReference>
<dbReference type="NCBIfam" id="TIGR00220">
    <property type="entry name" value="mscL"/>
    <property type="match status" value="1"/>
</dbReference>
<dbReference type="EMBL" id="WLYX01000001">
    <property type="protein sequence ID" value="MTD32593.1"/>
    <property type="molecule type" value="Genomic_DNA"/>
</dbReference>
<keyword evidence="10" id="KW-0997">Cell inner membrane</keyword>
<evidence type="ECO:0000256" key="4">
    <source>
        <dbReference type="ARBA" id="ARBA00022475"/>
    </source>
</evidence>
<dbReference type="PANTHER" id="PTHR30266:SF2">
    <property type="entry name" value="LARGE-CONDUCTANCE MECHANOSENSITIVE CHANNEL"/>
    <property type="match status" value="1"/>
</dbReference>
<comment type="caution">
    <text evidence="11">The sequence shown here is derived from an EMBL/GenBank/DDBJ whole genome shotgun (WGS) entry which is preliminary data.</text>
</comment>
<keyword evidence="3 10" id="KW-0813">Transport</keyword>
<dbReference type="PROSITE" id="PS01327">
    <property type="entry name" value="MSCL"/>
    <property type="match status" value="1"/>
</dbReference>
<dbReference type="Proteomes" id="UP000446658">
    <property type="component" value="Unassembled WGS sequence"/>
</dbReference>
<sequence length="155" mass="16285">MSVLKEFKEFAVKGNVVDLAVGVVIGGAFGSIVKSLVDDIIMPPIGLLIGNVDFSNLFVVLKEGSKQAGPYVSVAAAKAAGAVTLNIGLFINALVSFTIVAFAIFMLVKAINRLKRETPKEAAPAGLTTKDCPYCLSTIPEQATRCPHCTSELNS</sequence>
<dbReference type="InterPro" id="IPR036019">
    <property type="entry name" value="MscL_channel"/>
</dbReference>
<dbReference type="AlphaFoldDB" id="A0A844G8E7"/>
<comment type="subunit">
    <text evidence="10">Homopentamer.</text>
</comment>
<dbReference type="RefSeq" id="WP_230371388.1">
    <property type="nucleotide sequence ID" value="NZ_WLYX01000001.1"/>
</dbReference>
<dbReference type="InterPro" id="IPR019823">
    <property type="entry name" value="Mechanosensitive_channel_CS"/>
</dbReference>
<proteinExistence type="inferred from homology"/>
<organism evidence="11 12">
    <name type="scientific">Paludibacterium denitrificans</name>
    <dbReference type="NCBI Taxonomy" id="2675226"/>
    <lineage>
        <taxon>Bacteria</taxon>
        <taxon>Pseudomonadati</taxon>
        <taxon>Pseudomonadota</taxon>
        <taxon>Betaproteobacteria</taxon>
        <taxon>Neisseriales</taxon>
        <taxon>Chromobacteriaceae</taxon>
        <taxon>Paludibacterium</taxon>
    </lineage>
</organism>
<evidence type="ECO:0000256" key="3">
    <source>
        <dbReference type="ARBA" id="ARBA00022448"/>
    </source>
</evidence>
<keyword evidence="4 10" id="KW-1003">Cell membrane</keyword>
<name>A0A844G8E7_9NEIS</name>
<evidence type="ECO:0000313" key="12">
    <source>
        <dbReference type="Proteomes" id="UP000446658"/>
    </source>
</evidence>
<dbReference type="Pfam" id="PF01741">
    <property type="entry name" value="MscL"/>
    <property type="match status" value="1"/>
</dbReference>
<evidence type="ECO:0000256" key="1">
    <source>
        <dbReference type="ARBA" id="ARBA00004651"/>
    </source>
</evidence>
<dbReference type="InterPro" id="IPR001185">
    <property type="entry name" value="MS_channel"/>
</dbReference>
<evidence type="ECO:0000256" key="7">
    <source>
        <dbReference type="ARBA" id="ARBA00023065"/>
    </source>
</evidence>
<comment type="function">
    <text evidence="10">Channel that opens in response to stretch forces in the membrane lipid bilayer. May participate in the regulation of osmotic pressure changes within the cell.</text>
</comment>
<dbReference type="SUPFAM" id="SSF81330">
    <property type="entry name" value="Gated mechanosensitive channel"/>
    <property type="match status" value="1"/>
</dbReference>
<evidence type="ECO:0000313" key="11">
    <source>
        <dbReference type="EMBL" id="MTD32593.1"/>
    </source>
</evidence>
<comment type="similarity">
    <text evidence="2 10">Belongs to the MscL family.</text>
</comment>
<evidence type="ECO:0000256" key="10">
    <source>
        <dbReference type="HAMAP-Rule" id="MF_00115"/>
    </source>
</evidence>
<evidence type="ECO:0000256" key="5">
    <source>
        <dbReference type="ARBA" id="ARBA00022692"/>
    </source>
</evidence>
<keyword evidence="7 10" id="KW-0406">Ion transport</keyword>
<keyword evidence="6 10" id="KW-1133">Transmembrane helix</keyword>
<dbReference type="GO" id="GO:0005886">
    <property type="term" value="C:plasma membrane"/>
    <property type="evidence" value="ECO:0007669"/>
    <property type="project" value="UniProtKB-SubCell"/>
</dbReference>
<keyword evidence="12" id="KW-1185">Reference proteome</keyword>
<gene>
    <name evidence="10 11" type="primary">mscL</name>
    <name evidence="11" type="ORF">GKE73_02670</name>
</gene>
<dbReference type="PRINTS" id="PR01264">
    <property type="entry name" value="MECHCHANNEL"/>
</dbReference>